<accession>A0A6J5PN33</accession>
<proteinExistence type="predicted"/>
<reference evidence="2" key="1">
    <citation type="submission" date="2020-05" db="EMBL/GenBank/DDBJ databases">
        <authorList>
            <person name="Chiriac C."/>
            <person name="Salcher M."/>
            <person name="Ghai R."/>
            <person name="Kavagutti S V."/>
        </authorList>
    </citation>
    <scope>NUCLEOTIDE SEQUENCE</scope>
</reference>
<feature type="transmembrane region" description="Helical" evidence="1">
    <location>
        <begin position="6"/>
        <end position="28"/>
    </location>
</feature>
<name>A0A6J5PN33_9CAUD</name>
<dbReference type="EMBL" id="LR796890">
    <property type="protein sequence ID" value="CAB4173280.1"/>
    <property type="molecule type" value="Genomic_DNA"/>
</dbReference>
<keyword evidence="1" id="KW-1133">Transmembrane helix</keyword>
<organism evidence="2">
    <name type="scientific">uncultured Caudovirales phage</name>
    <dbReference type="NCBI Taxonomy" id="2100421"/>
    <lineage>
        <taxon>Viruses</taxon>
        <taxon>Duplodnaviria</taxon>
        <taxon>Heunggongvirae</taxon>
        <taxon>Uroviricota</taxon>
        <taxon>Caudoviricetes</taxon>
        <taxon>Peduoviridae</taxon>
        <taxon>Maltschvirus</taxon>
        <taxon>Maltschvirus maltsch</taxon>
    </lineage>
</organism>
<evidence type="ECO:0000256" key="1">
    <source>
        <dbReference type="SAM" id="Phobius"/>
    </source>
</evidence>
<keyword evidence="1" id="KW-0472">Membrane</keyword>
<keyword evidence="1" id="KW-0812">Transmembrane</keyword>
<protein>
    <submittedName>
        <fullName evidence="2">Holin_LLH, phage holin, LL-H family</fullName>
    </submittedName>
</protein>
<evidence type="ECO:0000313" key="3">
    <source>
        <dbReference type="EMBL" id="CAB4203304.1"/>
    </source>
</evidence>
<gene>
    <name evidence="3" type="ORF">UFOVP1381_28</name>
    <name evidence="2" type="ORF">UFOVP944_45</name>
</gene>
<dbReference type="Pfam" id="PF09682">
    <property type="entry name" value="Phage_holin_6_1"/>
    <property type="match status" value="1"/>
</dbReference>
<dbReference type="NCBIfam" id="TIGR01673">
    <property type="entry name" value="holin_LLH"/>
    <property type="match status" value="1"/>
</dbReference>
<sequence length="139" mass="14226">MNDILSQLATALVVALVPVAIGALGYLVRAAISYLKARTSAEHYALLEKLAVQAVAAAEQTMKSSAGKAKLEAATAVVRNALLKKGIQLDESQIAAAIEAAVYVEKGFMFSSADTGVSAIAALPEPDAQTDAPADSAVI</sequence>
<evidence type="ECO:0000313" key="2">
    <source>
        <dbReference type="EMBL" id="CAB4173280.1"/>
    </source>
</evidence>
<dbReference type="InterPro" id="IPR010026">
    <property type="entry name" value="Phage_holin_LL-H"/>
</dbReference>
<dbReference type="EMBL" id="LR797328">
    <property type="protein sequence ID" value="CAB4203304.1"/>
    <property type="molecule type" value="Genomic_DNA"/>
</dbReference>